<evidence type="ECO:0000256" key="1">
    <source>
        <dbReference type="ARBA" id="ARBA00022729"/>
    </source>
</evidence>
<protein>
    <submittedName>
        <fullName evidence="5">Uncharacterized protein</fullName>
    </submittedName>
</protein>
<gene>
    <name evidence="5" type="ORF">Zmor_016979</name>
</gene>
<dbReference type="Pfam" id="PF06585">
    <property type="entry name" value="JHBP"/>
    <property type="match status" value="1"/>
</dbReference>
<keyword evidence="2" id="KW-0090">Biological rhythms</keyword>
<evidence type="ECO:0000313" key="6">
    <source>
        <dbReference type="Proteomes" id="UP001168821"/>
    </source>
</evidence>
<evidence type="ECO:0000256" key="3">
    <source>
        <dbReference type="ARBA" id="ARBA00060902"/>
    </source>
</evidence>
<accession>A0AA38MC64</accession>
<dbReference type="AlphaFoldDB" id="A0AA38MC64"/>
<organism evidence="5 6">
    <name type="scientific">Zophobas morio</name>
    <dbReference type="NCBI Taxonomy" id="2755281"/>
    <lineage>
        <taxon>Eukaryota</taxon>
        <taxon>Metazoa</taxon>
        <taxon>Ecdysozoa</taxon>
        <taxon>Arthropoda</taxon>
        <taxon>Hexapoda</taxon>
        <taxon>Insecta</taxon>
        <taxon>Pterygota</taxon>
        <taxon>Neoptera</taxon>
        <taxon>Endopterygota</taxon>
        <taxon>Coleoptera</taxon>
        <taxon>Polyphaga</taxon>
        <taxon>Cucujiformia</taxon>
        <taxon>Tenebrionidae</taxon>
        <taxon>Zophobas</taxon>
    </lineage>
</organism>
<reference evidence="5" key="1">
    <citation type="journal article" date="2023" name="G3 (Bethesda)">
        <title>Whole genome assemblies of Zophobas morio and Tenebrio molitor.</title>
        <authorList>
            <person name="Kaur S."/>
            <person name="Stinson S.A."/>
            <person name="diCenzo G.C."/>
        </authorList>
    </citation>
    <scope>NUCLEOTIDE SEQUENCE</scope>
    <source>
        <strain evidence="5">QUZm001</strain>
    </source>
</reference>
<evidence type="ECO:0000256" key="2">
    <source>
        <dbReference type="ARBA" id="ARBA00023108"/>
    </source>
</evidence>
<dbReference type="InterPro" id="IPR010562">
    <property type="entry name" value="Haemolymph_juvenile_hormone-bd"/>
</dbReference>
<dbReference type="InterPro" id="IPR038606">
    <property type="entry name" value="To_sf"/>
</dbReference>
<evidence type="ECO:0000313" key="5">
    <source>
        <dbReference type="EMBL" id="KAJ3650904.1"/>
    </source>
</evidence>
<dbReference type="FunFam" id="3.15.10.30:FF:000001">
    <property type="entry name" value="Takeout-like protein 1"/>
    <property type="match status" value="1"/>
</dbReference>
<comment type="similarity">
    <text evidence="3">Belongs to the TO family.</text>
</comment>
<sequence>MKLLIFLIAVTTTQCSVPPNFKRCLRKDPEFKKCYIKAAQFGITQLTKPYKAFDLPNLEPLLVPSLTIAGRGGVVDVDQTFKNCKVHGLTTMKLDKFELNFTNKTLDIVAGIKKLVFECEYKLDGKVLLLTIQGEGDSLITFSDFRAVFNASFEEVTKGAKTYYKTGRTELVSRTGNMHFQFDNLFNGNKELGDNINSVLNDNWKQIFDELYPDYNEVVRRILTDIMTKIWDNVSLEEFFD</sequence>
<dbReference type="SMART" id="SM00700">
    <property type="entry name" value="JHBP"/>
    <property type="match status" value="1"/>
</dbReference>
<dbReference type="PANTHER" id="PTHR11008:SF32">
    <property type="entry name" value="CIRCADIAN CLOCK-CONTROLLED PROTEIN DAYWAKE-RELATED"/>
    <property type="match status" value="1"/>
</dbReference>
<name>A0AA38MC64_9CUCU</name>
<dbReference type="Proteomes" id="UP001168821">
    <property type="component" value="Unassembled WGS sequence"/>
</dbReference>
<dbReference type="PANTHER" id="PTHR11008">
    <property type="entry name" value="PROTEIN TAKEOUT-LIKE PROTEIN"/>
    <property type="match status" value="1"/>
</dbReference>
<keyword evidence="6" id="KW-1185">Reference proteome</keyword>
<feature type="chain" id="PRO_5041273961" evidence="4">
    <location>
        <begin position="16"/>
        <end position="241"/>
    </location>
</feature>
<proteinExistence type="inferred from homology"/>
<evidence type="ECO:0000256" key="4">
    <source>
        <dbReference type="SAM" id="SignalP"/>
    </source>
</evidence>
<dbReference type="Gene3D" id="3.15.10.30">
    <property type="entry name" value="Haemolymph juvenile hormone binding protein"/>
    <property type="match status" value="1"/>
</dbReference>
<comment type="caution">
    <text evidence="5">The sequence shown here is derived from an EMBL/GenBank/DDBJ whole genome shotgun (WGS) entry which is preliminary data.</text>
</comment>
<feature type="signal peptide" evidence="4">
    <location>
        <begin position="1"/>
        <end position="15"/>
    </location>
</feature>
<dbReference type="GO" id="GO:0007623">
    <property type="term" value="P:circadian rhythm"/>
    <property type="evidence" value="ECO:0007669"/>
    <property type="project" value="UniProtKB-ARBA"/>
</dbReference>
<keyword evidence="1 4" id="KW-0732">Signal</keyword>
<dbReference type="EMBL" id="JALNTZ010000005">
    <property type="protein sequence ID" value="KAJ3650904.1"/>
    <property type="molecule type" value="Genomic_DNA"/>
</dbReference>
<dbReference type="GO" id="GO:0005615">
    <property type="term" value="C:extracellular space"/>
    <property type="evidence" value="ECO:0007669"/>
    <property type="project" value="TreeGrafter"/>
</dbReference>